<dbReference type="GO" id="GO:0031902">
    <property type="term" value="C:late endosome membrane"/>
    <property type="evidence" value="ECO:0007669"/>
    <property type="project" value="UniProtKB-SubCell"/>
</dbReference>
<keyword evidence="5" id="KW-0479">Metal-binding</keyword>
<comment type="similarity">
    <text evidence="4">Belongs to the CDIP1/LITAF family.</text>
</comment>
<feature type="domain" description="LITAF" evidence="9">
    <location>
        <begin position="1"/>
        <end position="57"/>
    </location>
</feature>
<dbReference type="GO" id="GO:0008270">
    <property type="term" value="F:zinc ion binding"/>
    <property type="evidence" value="ECO:0007669"/>
    <property type="project" value="TreeGrafter"/>
</dbReference>
<proteinExistence type="inferred from homology"/>
<evidence type="ECO:0000256" key="6">
    <source>
        <dbReference type="ARBA" id="ARBA00022833"/>
    </source>
</evidence>
<keyword evidence="8" id="KW-0812">Transmembrane</keyword>
<evidence type="ECO:0000256" key="1">
    <source>
        <dbReference type="ARBA" id="ARBA00004414"/>
    </source>
</evidence>
<dbReference type="InterPro" id="IPR006629">
    <property type="entry name" value="LITAF"/>
</dbReference>
<feature type="transmembrane region" description="Helical" evidence="8">
    <location>
        <begin position="59"/>
        <end position="83"/>
    </location>
</feature>
<keyword evidence="10" id="KW-1185">Reference proteome</keyword>
<evidence type="ECO:0000313" key="11">
    <source>
        <dbReference type="WBParaSite" id="ACRNAN_scaffold12811.g8187.t1"/>
    </source>
</evidence>
<evidence type="ECO:0000256" key="7">
    <source>
        <dbReference type="ARBA" id="ARBA00023136"/>
    </source>
</evidence>
<dbReference type="Pfam" id="PF10601">
    <property type="entry name" value="zf-LITAF-like"/>
    <property type="match status" value="1"/>
</dbReference>
<dbReference type="SMART" id="SM00714">
    <property type="entry name" value="LITAF"/>
    <property type="match status" value="1"/>
</dbReference>
<dbReference type="Proteomes" id="UP000887540">
    <property type="component" value="Unplaced"/>
</dbReference>
<sequence length="91" mass="10512">MCPSCNMSITTRVEHQAGTMTLILCFFVSIFVLCCDFTKDVNHFCPICQRRLGTYRRPCSSRITFIILIYLIILIIYIILLAMSDSHHYNG</sequence>
<evidence type="ECO:0000256" key="8">
    <source>
        <dbReference type="SAM" id="Phobius"/>
    </source>
</evidence>
<name>A0A914CPC9_9BILA</name>
<accession>A0A914CPC9</accession>
<keyword evidence="8" id="KW-1133">Transmembrane helix</keyword>
<dbReference type="AlphaFoldDB" id="A0A914CPC9"/>
<reference evidence="11" key="1">
    <citation type="submission" date="2022-11" db="UniProtKB">
        <authorList>
            <consortium name="WormBaseParasite"/>
        </authorList>
    </citation>
    <scope>IDENTIFICATION</scope>
</reference>
<protein>
    <submittedName>
        <fullName evidence="11">LITAF domain-containing protein</fullName>
    </submittedName>
</protein>
<evidence type="ECO:0000256" key="4">
    <source>
        <dbReference type="ARBA" id="ARBA00005975"/>
    </source>
</evidence>
<dbReference type="GO" id="GO:0005765">
    <property type="term" value="C:lysosomal membrane"/>
    <property type="evidence" value="ECO:0007669"/>
    <property type="project" value="UniProtKB-SubCell"/>
</dbReference>
<evidence type="ECO:0000256" key="5">
    <source>
        <dbReference type="ARBA" id="ARBA00022723"/>
    </source>
</evidence>
<keyword evidence="6" id="KW-0862">Zinc</keyword>
<evidence type="ECO:0000256" key="3">
    <source>
        <dbReference type="ARBA" id="ARBA00004630"/>
    </source>
</evidence>
<dbReference type="PROSITE" id="PS51837">
    <property type="entry name" value="LITAF"/>
    <property type="match status" value="1"/>
</dbReference>
<evidence type="ECO:0000313" key="10">
    <source>
        <dbReference type="Proteomes" id="UP000887540"/>
    </source>
</evidence>
<dbReference type="WBParaSite" id="ACRNAN_scaffold12811.g8187.t1">
    <property type="protein sequence ID" value="ACRNAN_scaffold12811.g8187.t1"/>
    <property type="gene ID" value="ACRNAN_scaffold12811.g8187"/>
</dbReference>
<comment type="subcellular location">
    <subcellularLocation>
        <location evidence="2">Endosome membrane</location>
        <topology evidence="2">Peripheral membrane protein</topology>
    </subcellularLocation>
    <subcellularLocation>
        <location evidence="1">Late endosome membrane</location>
    </subcellularLocation>
    <subcellularLocation>
        <location evidence="3">Lysosome membrane</location>
        <topology evidence="3">Peripheral membrane protein</topology>
        <orientation evidence="3">Cytoplasmic side</orientation>
    </subcellularLocation>
</comment>
<dbReference type="InterPro" id="IPR037519">
    <property type="entry name" value="LITAF_fam"/>
</dbReference>
<dbReference type="PANTHER" id="PTHR23292">
    <property type="entry name" value="LIPOPOLYSACCHARIDE-INDUCED TUMOR NECROSIS FACTOR-ALPHA FACTOR"/>
    <property type="match status" value="1"/>
</dbReference>
<feature type="transmembrane region" description="Helical" evidence="8">
    <location>
        <begin position="20"/>
        <end position="38"/>
    </location>
</feature>
<evidence type="ECO:0000256" key="2">
    <source>
        <dbReference type="ARBA" id="ARBA00004481"/>
    </source>
</evidence>
<evidence type="ECO:0000259" key="9">
    <source>
        <dbReference type="PROSITE" id="PS51837"/>
    </source>
</evidence>
<organism evidence="10 11">
    <name type="scientific">Acrobeloides nanus</name>
    <dbReference type="NCBI Taxonomy" id="290746"/>
    <lineage>
        <taxon>Eukaryota</taxon>
        <taxon>Metazoa</taxon>
        <taxon>Ecdysozoa</taxon>
        <taxon>Nematoda</taxon>
        <taxon>Chromadorea</taxon>
        <taxon>Rhabditida</taxon>
        <taxon>Tylenchina</taxon>
        <taxon>Cephalobomorpha</taxon>
        <taxon>Cephaloboidea</taxon>
        <taxon>Cephalobidae</taxon>
        <taxon>Acrobeloides</taxon>
    </lineage>
</organism>
<keyword evidence="7 8" id="KW-0472">Membrane</keyword>
<dbReference type="PANTHER" id="PTHR23292:SF6">
    <property type="entry name" value="FI16602P1-RELATED"/>
    <property type="match status" value="1"/>
</dbReference>